<evidence type="ECO:0000313" key="3">
    <source>
        <dbReference type="Proteomes" id="UP001379235"/>
    </source>
</evidence>
<gene>
    <name evidence="2" type="ORF">WG900_09580</name>
</gene>
<reference evidence="2 3" key="1">
    <citation type="submission" date="2024-03" db="EMBL/GenBank/DDBJ databases">
        <authorList>
            <person name="Jo J.-H."/>
        </authorList>
    </citation>
    <scope>NUCLEOTIDE SEQUENCE [LARGE SCALE GENOMIC DNA]</scope>
    <source>
        <strain evidence="2 3">AS3R-12</strain>
    </source>
</reference>
<name>A0ABU8S886_9SPHN</name>
<dbReference type="RefSeq" id="WP_339966660.1">
    <property type="nucleotide sequence ID" value="NZ_JBBHJY010000004.1"/>
</dbReference>
<sequence>MTNSASRFDWIAWYAAIPGIPADWPAPAAIEDGGDDTFDPDDWPQLRAA</sequence>
<dbReference type="EMBL" id="JBBHJY010000004">
    <property type="protein sequence ID" value="MEJ6010168.1"/>
    <property type="molecule type" value="Genomic_DNA"/>
</dbReference>
<evidence type="ECO:0000313" key="2">
    <source>
        <dbReference type="EMBL" id="MEJ6010168.1"/>
    </source>
</evidence>
<proteinExistence type="predicted"/>
<feature type="region of interest" description="Disordered" evidence="1">
    <location>
        <begin position="25"/>
        <end position="49"/>
    </location>
</feature>
<accession>A0ABU8S886</accession>
<dbReference type="Proteomes" id="UP001379235">
    <property type="component" value="Unassembled WGS sequence"/>
</dbReference>
<keyword evidence="3" id="KW-1185">Reference proteome</keyword>
<feature type="compositionally biased region" description="Acidic residues" evidence="1">
    <location>
        <begin position="32"/>
        <end position="42"/>
    </location>
</feature>
<evidence type="ECO:0000256" key="1">
    <source>
        <dbReference type="SAM" id="MobiDB-lite"/>
    </source>
</evidence>
<organism evidence="2 3">
    <name type="scientific">Novosphingobium aquae</name>
    <dbReference type="NCBI Taxonomy" id="3133435"/>
    <lineage>
        <taxon>Bacteria</taxon>
        <taxon>Pseudomonadati</taxon>
        <taxon>Pseudomonadota</taxon>
        <taxon>Alphaproteobacteria</taxon>
        <taxon>Sphingomonadales</taxon>
        <taxon>Sphingomonadaceae</taxon>
        <taxon>Novosphingobium</taxon>
    </lineage>
</organism>
<protein>
    <submittedName>
        <fullName evidence="2">Uncharacterized protein</fullName>
    </submittedName>
</protein>
<comment type="caution">
    <text evidence="2">The sequence shown here is derived from an EMBL/GenBank/DDBJ whole genome shotgun (WGS) entry which is preliminary data.</text>
</comment>